<keyword evidence="3" id="KW-1185">Reference proteome</keyword>
<organism evidence="2 3">
    <name type="scientific">Nocardioides aquaticus</name>
    <dbReference type="NCBI Taxonomy" id="160826"/>
    <lineage>
        <taxon>Bacteria</taxon>
        <taxon>Bacillati</taxon>
        <taxon>Actinomycetota</taxon>
        <taxon>Actinomycetes</taxon>
        <taxon>Propionibacteriales</taxon>
        <taxon>Nocardioidaceae</taxon>
        <taxon>Nocardioides</taxon>
    </lineage>
</organism>
<dbReference type="RefSeq" id="WP_214055662.1">
    <property type="nucleotide sequence ID" value="NZ_BAAAHS010000179.1"/>
</dbReference>
<feature type="domain" description="Aminoglycoside phosphotransferase" evidence="1">
    <location>
        <begin position="13"/>
        <end position="213"/>
    </location>
</feature>
<accession>A0ABX8ELQ5</accession>
<evidence type="ECO:0000313" key="3">
    <source>
        <dbReference type="Proteomes" id="UP000679307"/>
    </source>
</evidence>
<name>A0ABX8ELQ5_9ACTN</name>
<dbReference type="SUPFAM" id="SSF56112">
    <property type="entry name" value="Protein kinase-like (PK-like)"/>
    <property type="match status" value="1"/>
</dbReference>
<dbReference type="Pfam" id="PF01636">
    <property type="entry name" value="APH"/>
    <property type="match status" value="1"/>
</dbReference>
<protein>
    <recommendedName>
        <fullName evidence="1">Aminoglycoside phosphotransferase domain-containing protein</fullName>
    </recommendedName>
</protein>
<dbReference type="InterPro" id="IPR002575">
    <property type="entry name" value="Aminoglycoside_PTrfase"/>
</dbReference>
<sequence>MAESTHQVRFRGATVVKTFSLRHGDEAEREWTNLVLLDRWAPGSAPRPVSREVADGAVRVTMSRVPGVPLAGTPLTGARLRAALDALVRMRTAVPPAVLATLPPRRSGPVEMAAHLHAALGATSYAGDAVVGEALVAAGDWLSKEPVAPPTPEELMLTHGDGNLANLVWDGSTCRVVDHEDGGVGDLPYEVADLVEHVTVVLPGLLAEDGLRTHLDRLGLLTGPAATRLAQRRALLATFWLVMLLPGNRGHHRNPPGSDRAQAVRLLEHLAALG</sequence>
<gene>
    <name evidence="2" type="ORF">ENKNEFLB_02433</name>
</gene>
<dbReference type="EMBL" id="CP075371">
    <property type="protein sequence ID" value="QVT80042.1"/>
    <property type="molecule type" value="Genomic_DNA"/>
</dbReference>
<proteinExistence type="predicted"/>
<evidence type="ECO:0000259" key="1">
    <source>
        <dbReference type="Pfam" id="PF01636"/>
    </source>
</evidence>
<dbReference type="Proteomes" id="UP000679307">
    <property type="component" value="Chromosome"/>
</dbReference>
<reference evidence="2 3" key="1">
    <citation type="submission" date="2021-05" db="EMBL/GenBank/DDBJ databases">
        <title>Complete genome of Nocardioides aquaticus KCTC 9944T isolated from meromictic and hypersaline Ekho Lake, Antarctica.</title>
        <authorList>
            <person name="Hwang K."/>
            <person name="Kim K.M."/>
            <person name="Choe H."/>
        </authorList>
    </citation>
    <scope>NUCLEOTIDE SEQUENCE [LARGE SCALE GENOMIC DNA]</scope>
    <source>
        <strain evidence="2 3">KCTC 9944</strain>
    </source>
</reference>
<dbReference type="Gene3D" id="3.90.1200.10">
    <property type="match status" value="1"/>
</dbReference>
<dbReference type="InterPro" id="IPR011009">
    <property type="entry name" value="Kinase-like_dom_sf"/>
</dbReference>
<evidence type="ECO:0000313" key="2">
    <source>
        <dbReference type="EMBL" id="QVT80042.1"/>
    </source>
</evidence>